<keyword evidence="3" id="KW-1003">Cell membrane</keyword>
<dbReference type="KEGG" id="kvl:KVU_2026"/>
<evidence type="ECO:0000256" key="2">
    <source>
        <dbReference type="ARBA" id="ARBA00022448"/>
    </source>
</evidence>
<sequence>MTATISLIDGGAARAFGRGINPSHPAPPAPSEPEMIVRKRPNALLMLFVIKGGVIQRIFPQLLVVGAMSTLIVWAHHTYPSVVPGVNPAPFALIGIALSIFLSFRNTASYDRWWEGRKLWGLIIQTSNDISRQSVVLDDGAPSPSPARRKLLEQVIAFASATVIVLRAGGHRSAGATPLHTISPPEAILHQMTAEVGQLLRAGALQAGEAYALNRHIATLCQAQISCERLLNTPLPFAYTLLLHRTAYLFCFLLPFGFADFLGWGTPLAVMLVAYTFFGLDALGDELEEPFGLMPNDLPIAAYARAVEINMRAAMGEANLPAAMQPKDCVLT</sequence>
<evidence type="ECO:0000256" key="5">
    <source>
        <dbReference type="ARBA" id="ARBA00022989"/>
    </source>
</evidence>
<evidence type="ECO:0000256" key="3">
    <source>
        <dbReference type="ARBA" id="ARBA00022475"/>
    </source>
</evidence>
<organism evidence="10 11">
    <name type="scientific">Ketogulonicigenium vulgare (strain WSH-001)</name>
    <dbReference type="NCBI Taxonomy" id="759362"/>
    <lineage>
        <taxon>Bacteria</taxon>
        <taxon>Pseudomonadati</taxon>
        <taxon>Pseudomonadota</taxon>
        <taxon>Alphaproteobacteria</taxon>
        <taxon>Rhodobacterales</taxon>
        <taxon>Roseobacteraceae</taxon>
        <taxon>Ketogulonicigenium</taxon>
    </lineage>
</organism>
<dbReference type="PANTHER" id="PTHR33281:SF19">
    <property type="entry name" value="VOLTAGE-DEPENDENT ANION CHANNEL-FORMING PROTEIN YNEE"/>
    <property type="match status" value="1"/>
</dbReference>
<protein>
    <recommendedName>
        <fullName evidence="12">Bestrophin</fullName>
    </recommendedName>
</protein>
<evidence type="ECO:0000256" key="9">
    <source>
        <dbReference type="SAM" id="Phobius"/>
    </source>
</evidence>
<keyword evidence="6" id="KW-0406">Ion transport</keyword>
<dbReference type="InterPro" id="IPR044669">
    <property type="entry name" value="YneE/VCCN1/2-like"/>
</dbReference>
<evidence type="ECO:0000256" key="1">
    <source>
        <dbReference type="ARBA" id="ARBA00004651"/>
    </source>
</evidence>
<accession>F9Y4Y1</accession>
<keyword evidence="2" id="KW-0813">Transport</keyword>
<keyword evidence="4 9" id="KW-0812">Transmembrane</keyword>
<evidence type="ECO:0008006" key="12">
    <source>
        <dbReference type="Google" id="ProtNLM"/>
    </source>
</evidence>
<dbReference type="Pfam" id="PF25539">
    <property type="entry name" value="Bestrophin_2"/>
    <property type="match status" value="1"/>
</dbReference>
<dbReference type="OrthoDB" id="445589at2"/>
<keyword evidence="5 9" id="KW-1133">Transmembrane helix</keyword>
<comment type="subcellular location">
    <subcellularLocation>
        <location evidence="1">Cell membrane</location>
        <topology evidence="1">Multi-pass membrane protein</topology>
    </subcellularLocation>
</comment>
<dbReference type="HOGENOM" id="CLU_029790_4_2_5"/>
<evidence type="ECO:0000256" key="8">
    <source>
        <dbReference type="ARBA" id="ARBA00034708"/>
    </source>
</evidence>
<dbReference type="PATRIC" id="fig|759362.5.peg.2098"/>
<name>F9Y4Y1_KETVW</name>
<dbReference type="AlphaFoldDB" id="F9Y4Y1"/>
<gene>
    <name evidence="10" type="ordered locus">KVU_2026</name>
</gene>
<dbReference type="PANTHER" id="PTHR33281">
    <property type="entry name" value="UPF0187 PROTEIN YNEE"/>
    <property type="match status" value="1"/>
</dbReference>
<reference evidence="10 11" key="1">
    <citation type="journal article" date="2011" name="J. Bacteriol.">
        <title>Complete genome sequence of the industrial strain Ketogulonicigenium vulgare WSH-001.</title>
        <authorList>
            <person name="Liu L."/>
            <person name="Li Y."/>
            <person name="Zhang J."/>
            <person name="Zhou Z."/>
            <person name="Liu J."/>
            <person name="Li X."/>
            <person name="Zhou J."/>
            <person name="Du G."/>
            <person name="Wang L."/>
            <person name="Chen J."/>
        </authorList>
    </citation>
    <scope>NUCLEOTIDE SEQUENCE [LARGE SCALE GENOMIC DNA]</scope>
    <source>
        <strain evidence="10 11">WSH-001</strain>
    </source>
</reference>
<proteinExistence type="inferred from homology"/>
<dbReference type="eggNOG" id="COG3781">
    <property type="taxonomic scope" value="Bacteria"/>
</dbReference>
<evidence type="ECO:0000313" key="11">
    <source>
        <dbReference type="Proteomes" id="UP000000692"/>
    </source>
</evidence>
<feature type="transmembrane region" description="Helical" evidence="9">
    <location>
        <begin position="89"/>
        <end position="108"/>
    </location>
</feature>
<evidence type="ECO:0000256" key="4">
    <source>
        <dbReference type="ARBA" id="ARBA00022692"/>
    </source>
</evidence>
<keyword evidence="11" id="KW-1185">Reference proteome</keyword>
<dbReference type="EMBL" id="CP002018">
    <property type="protein sequence ID" value="AEM41865.1"/>
    <property type="molecule type" value="Genomic_DNA"/>
</dbReference>
<evidence type="ECO:0000256" key="6">
    <source>
        <dbReference type="ARBA" id="ARBA00023065"/>
    </source>
</evidence>
<dbReference type="GO" id="GO:0005886">
    <property type="term" value="C:plasma membrane"/>
    <property type="evidence" value="ECO:0007669"/>
    <property type="project" value="UniProtKB-SubCell"/>
</dbReference>
<dbReference type="Proteomes" id="UP000000692">
    <property type="component" value="Chromosome"/>
</dbReference>
<dbReference type="GO" id="GO:0005254">
    <property type="term" value="F:chloride channel activity"/>
    <property type="evidence" value="ECO:0007669"/>
    <property type="project" value="InterPro"/>
</dbReference>
<keyword evidence="7 9" id="KW-0472">Membrane</keyword>
<evidence type="ECO:0000256" key="7">
    <source>
        <dbReference type="ARBA" id="ARBA00023136"/>
    </source>
</evidence>
<comment type="similarity">
    <text evidence="8">Belongs to the anion channel-forming bestrophin (TC 1.A.46) family.</text>
</comment>
<dbReference type="RefSeq" id="WP_013385239.1">
    <property type="nucleotide sequence ID" value="NC_017384.1"/>
</dbReference>
<evidence type="ECO:0000313" key="10">
    <source>
        <dbReference type="EMBL" id="AEM41865.1"/>
    </source>
</evidence>